<dbReference type="AlphaFoldDB" id="A0A5S9R3U5"/>
<gene>
    <name evidence="2" type="ORF">AELLOGFF_05047</name>
</gene>
<keyword evidence="1" id="KW-0812">Transmembrane</keyword>
<proteinExistence type="predicted"/>
<keyword evidence="1" id="KW-1133">Transmembrane helix</keyword>
<keyword evidence="1" id="KW-0472">Membrane</keyword>
<evidence type="ECO:0000313" key="2">
    <source>
        <dbReference type="EMBL" id="CAA0127020.1"/>
    </source>
</evidence>
<keyword evidence="3" id="KW-1185">Reference proteome</keyword>
<dbReference type="Proteomes" id="UP000430146">
    <property type="component" value="Unassembled WGS sequence"/>
</dbReference>
<feature type="transmembrane region" description="Helical" evidence="1">
    <location>
        <begin position="20"/>
        <end position="48"/>
    </location>
</feature>
<sequence>MATSSEAPSTQARANSKGPVAAAAWGAAAGIGASVVMAMFAMIAALTYQNTGFFTPLYHIASTLAPGDAMMQSMQSAMAGDSFTFLLGPAVLGALIHMAVGAAYGALFGVVAGLLRWHGAVLVGAAVLWGFVVFAVSAWVGLPIAASLFGGGDPIRNMAMMVGYPTFVGEHLAFGAVLGLLLIAPLRRGVIH</sequence>
<dbReference type="RefSeq" id="WP_234897562.1">
    <property type="nucleotide sequence ID" value="NZ_CACSIP010000028.1"/>
</dbReference>
<reference evidence="2 3" key="1">
    <citation type="submission" date="2019-11" db="EMBL/GenBank/DDBJ databases">
        <authorList>
            <person name="Holert J."/>
        </authorList>
    </citation>
    <scope>NUCLEOTIDE SEQUENCE [LARGE SCALE GENOMIC DNA]</scope>
    <source>
        <strain evidence="2">BC8_1</strain>
    </source>
</reference>
<evidence type="ECO:0000256" key="1">
    <source>
        <dbReference type="SAM" id="Phobius"/>
    </source>
</evidence>
<feature type="transmembrane region" description="Helical" evidence="1">
    <location>
        <begin position="83"/>
        <end position="107"/>
    </location>
</feature>
<name>A0A5S9R3U5_MYCVN</name>
<organism evidence="2 3">
    <name type="scientific">Mycolicibacterium vanbaalenii</name>
    <name type="common">Mycobacterium vanbaalenii</name>
    <dbReference type="NCBI Taxonomy" id="110539"/>
    <lineage>
        <taxon>Bacteria</taxon>
        <taxon>Bacillati</taxon>
        <taxon>Actinomycetota</taxon>
        <taxon>Actinomycetes</taxon>
        <taxon>Mycobacteriales</taxon>
        <taxon>Mycobacteriaceae</taxon>
        <taxon>Mycolicibacterium</taxon>
    </lineage>
</organism>
<evidence type="ECO:0000313" key="3">
    <source>
        <dbReference type="Proteomes" id="UP000430146"/>
    </source>
</evidence>
<dbReference type="EMBL" id="CACSIP010000028">
    <property type="protein sequence ID" value="CAA0127020.1"/>
    <property type="molecule type" value="Genomic_DNA"/>
</dbReference>
<feature type="transmembrane region" description="Helical" evidence="1">
    <location>
        <begin position="162"/>
        <end position="184"/>
    </location>
</feature>
<accession>A0A5S9R3U5</accession>
<protein>
    <submittedName>
        <fullName evidence="2">Uncharacterized protein</fullName>
    </submittedName>
</protein>
<feature type="transmembrane region" description="Helical" evidence="1">
    <location>
        <begin position="119"/>
        <end position="142"/>
    </location>
</feature>